<dbReference type="InterPro" id="IPR024968">
    <property type="entry name" value="SlpA_C_lactobacillus"/>
</dbReference>
<feature type="domain" description="S-layer protein C-terminal" evidence="1">
    <location>
        <begin position="59"/>
        <end position="107"/>
    </location>
</feature>
<dbReference type="Proteomes" id="UP000051499">
    <property type="component" value="Unassembled WGS sequence"/>
</dbReference>
<evidence type="ECO:0000259" key="1">
    <source>
        <dbReference type="Pfam" id="PF03217"/>
    </source>
</evidence>
<accession>A0ABR5NRI6</accession>
<gene>
    <name evidence="2" type="ORF">FC97_GL001309</name>
</gene>
<sequence length="193" mass="21745">MYAIFMPKNSGEIILLDIVRKNIMKKTIAFLVCALLGSSIAATTAMTDVNADSVTKGNYAEVTQTTNMYDQNGNKTDTSVQKDSTWKVNKLQKINGNDYFQVAPNQFLSTKDSFAYKKRQMTIKVQSSDDKDTVRVYDHNLKQRTDVSLASGTKWYSDSAIYTSQGMPFLRVATNMYVAMFDVTEQQYKASIN</sequence>
<comment type="caution">
    <text evidence="2">The sequence shown here is derived from an EMBL/GenBank/DDBJ whole genome shotgun (WGS) entry which is preliminary data.</text>
</comment>
<organism evidence="2 3">
    <name type="scientific">Companilactobacillus kimchii DSM 13961 = JCM 10707</name>
    <dbReference type="NCBI Taxonomy" id="1423765"/>
    <lineage>
        <taxon>Bacteria</taxon>
        <taxon>Bacillati</taxon>
        <taxon>Bacillota</taxon>
        <taxon>Bacilli</taxon>
        <taxon>Lactobacillales</taxon>
        <taxon>Lactobacillaceae</taxon>
        <taxon>Companilactobacillus</taxon>
        <taxon>Companilactobacillus kimchii</taxon>
    </lineage>
</organism>
<protein>
    <recommendedName>
        <fullName evidence="1">S-layer protein C-terminal domain-containing protein</fullName>
    </recommendedName>
</protein>
<dbReference type="Pfam" id="PF03217">
    <property type="entry name" value="SlpA"/>
    <property type="match status" value="1"/>
</dbReference>
<evidence type="ECO:0000313" key="2">
    <source>
        <dbReference type="EMBL" id="KRK50670.1"/>
    </source>
</evidence>
<keyword evidence="3" id="KW-1185">Reference proteome</keyword>
<evidence type="ECO:0000313" key="3">
    <source>
        <dbReference type="Proteomes" id="UP000051499"/>
    </source>
</evidence>
<name>A0ABR5NRI6_9LACO</name>
<proteinExistence type="predicted"/>
<reference evidence="2 3" key="1">
    <citation type="journal article" date="2015" name="Genome Announc.">
        <title>Expanding the biotechnology potential of lactobacilli through comparative genomics of 213 strains and associated genera.</title>
        <authorList>
            <person name="Sun Z."/>
            <person name="Harris H.M."/>
            <person name="McCann A."/>
            <person name="Guo C."/>
            <person name="Argimon S."/>
            <person name="Zhang W."/>
            <person name="Yang X."/>
            <person name="Jeffery I.B."/>
            <person name="Cooney J.C."/>
            <person name="Kagawa T.F."/>
            <person name="Liu W."/>
            <person name="Song Y."/>
            <person name="Salvetti E."/>
            <person name="Wrobel A."/>
            <person name="Rasinkangas P."/>
            <person name="Parkhill J."/>
            <person name="Rea M.C."/>
            <person name="O'Sullivan O."/>
            <person name="Ritari J."/>
            <person name="Douillard F.P."/>
            <person name="Paul Ross R."/>
            <person name="Yang R."/>
            <person name="Briner A.E."/>
            <person name="Felis G.E."/>
            <person name="de Vos W.M."/>
            <person name="Barrangou R."/>
            <person name="Klaenhammer T.R."/>
            <person name="Caufield P.W."/>
            <person name="Cui Y."/>
            <person name="Zhang H."/>
            <person name="O'Toole P.W."/>
        </authorList>
    </citation>
    <scope>NUCLEOTIDE SEQUENCE [LARGE SCALE GENOMIC DNA]</scope>
    <source>
        <strain evidence="2 3">DSM 13961</strain>
    </source>
</reference>
<dbReference type="EMBL" id="AZDH01000019">
    <property type="protein sequence ID" value="KRK50670.1"/>
    <property type="molecule type" value="Genomic_DNA"/>
</dbReference>